<evidence type="ECO:0000313" key="22">
    <source>
        <dbReference type="Proteomes" id="UP000284219"/>
    </source>
</evidence>
<name>A0A419SJM8_9BACL</name>
<dbReference type="SUPFAM" id="SSF53623">
    <property type="entry name" value="MurD-like peptide ligases, catalytic domain"/>
    <property type="match status" value="1"/>
</dbReference>
<feature type="domain" description="Mur ligase C-terminal" evidence="19">
    <location>
        <begin position="321"/>
        <end position="435"/>
    </location>
</feature>
<sequence>MGKQFQTDWFQGKKIVVLGLARSGLAVSKLLLRFGAKVTVNDQKAEQELAGVDELKQLGIAVITGGHPEDLIDVNVDLVVKNPGIPYTSLPIQQAQQLGIPVVTEIELAYAWSKAPLVAITGSNGKTTTTTLVGEILQAANKRPIVAGNIGTVLCEQAVAAETDNILVAELSSFQLKGTIHFRPRIACLLNVTPAHLDYHGSWEDYLQSKAKVFANLGPSDFAVLNADSKECIEIAKRITCEIVWFSKTQAMSLGAYVKEEVVYFQDQSGRAQSVIATGEVAMPGAHNLENALAAVAICGLLGASSESMRQTLATFQGVEHRLEFVTEISGIKFYNNSKATNSEATVKALEAFREPIVLIAGGLDRGVDFMELVPFIKQNVKAIVSYGQTKQHFVTVGKKAGLSQLSVVDNVGDAVAEANRFAVSGDVVLLSPSCASWDMYGSFEERGSIFKNSVHKLKTSLH</sequence>
<evidence type="ECO:0000256" key="13">
    <source>
        <dbReference type="ARBA" id="ARBA00023316"/>
    </source>
</evidence>
<evidence type="ECO:0000313" key="21">
    <source>
        <dbReference type="EMBL" id="RKD24098.1"/>
    </source>
</evidence>
<accession>A0A419SJM8</accession>
<keyword evidence="11 17" id="KW-0133">Cell shape</keyword>
<keyword evidence="10 17" id="KW-0067">ATP-binding</keyword>
<comment type="catalytic activity">
    <reaction evidence="16 17 18">
        <text>UDP-N-acetyl-alpha-D-muramoyl-L-alanine + D-glutamate + ATP = UDP-N-acetyl-alpha-D-muramoyl-L-alanyl-D-glutamate + ADP + phosphate + H(+)</text>
        <dbReference type="Rhea" id="RHEA:16429"/>
        <dbReference type="ChEBI" id="CHEBI:15378"/>
        <dbReference type="ChEBI" id="CHEBI:29986"/>
        <dbReference type="ChEBI" id="CHEBI:30616"/>
        <dbReference type="ChEBI" id="CHEBI:43474"/>
        <dbReference type="ChEBI" id="CHEBI:83898"/>
        <dbReference type="ChEBI" id="CHEBI:83900"/>
        <dbReference type="ChEBI" id="CHEBI:456216"/>
        <dbReference type="EC" id="6.3.2.9"/>
    </reaction>
</comment>
<dbReference type="Pfam" id="PF02875">
    <property type="entry name" value="Mur_ligase_C"/>
    <property type="match status" value="1"/>
</dbReference>
<dbReference type="Pfam" id="PF21799">
    <property type="entry name" value="MurD-like_N"/>
    <property type="match status" value="1"/>
</dbReference>
<evidence type="ECO:0000256" key="4">
    <source>
        <dbReference type="ARBA" id="ARBA00010416"/>
    </source>
</evidence>
<evidence type="ECO:0000256" key="8">
    <source>
        <dbReference type="ARBA" id="ARBA00022598"/>
    </source>
</evidence>
<feature type="binding site" evidence="17">
    <location>
        <begin position="122"/>
        <end position="128"/>
    </location>
    <ligand>
        <name>ATP</name>
        <dbReference type="ChEBI" id="CHEBI:30616"/>
    </ligand>
</feature>
<dbReference type="InterPro" id="IPR004101">
    <property type="entry name" value="Mur_ligase_C"/>
</dbReference>
<keyword evidence="13 17" id="KW-0961">Cell wall biogenesis/degradation</keyword>
<evidence type="ECO:0000256" key="9">
    <source>
        <dbReference type="ARBA" id="ARBA00022741"/>
    </source>
</evidence>
<comment type="pathway">
    <text evidence="3 17 18">Cell wall biogenesis; peptidoglycan biosynthesis.</text>
</comment>
<dbReference type="Pfam" id="PF08245">
    <property type="entry name" value="Mur_ligase_M"/>
    <property type="match status" value="1"/>
</dbReference>
<keyword evidence="22" id="KW-1185">Reference proteome</keyword>
<dbReference type="PANTHER" id="PTHR43692:SF1">
    <property type="entry name" value="UDP-N-ACETYLMURAMOYLALANINE--D-GLUTAMATE LIGASE"/>
    <property type="match status" value="1"/>
</dbReference>
<evidence type="ECO:0000256" key="15">
    <source>
        <dbReference type="ARBA" id="ARBA00032324"/>
    </source>
</evidence>
<dbReference type="SUPFAM" id="SSF51984">
    <property type="entry name" value="MurCD N-terminal domain"/>
    <property type="match status" value="1"/>
</dbReference>
<evidence type="ECO:0000256" key="1">
    <source>
        <dbReference type="ARBA" id="ARBA00002734"/>
    </source>
</evidence>
<gene>
    <name evidence="17" type="primary">murD</name>
    <name evidence="21" type="ORF">BEP19_06730</name>
</gene>
<keyword evidence="9 17" id="KW-0547">Nucleotide-binding</keyword>
<reference evidence="21 22" key="1">
    <citation type="submission" date="2016-08" db="EMBL/GenBank/DDBJ databases">
        <title>Novel Firmicute Genomes.</title>
        <authorList>
            <person name="Poppleton D.I."/>
            <person name="Gribaldo S."/>
        </authorList>
    </citation>
    <scope>NUCLEOTIDE SEQUENCE [LARGE SCALE GENOMIC DNA]</scope>
    <source>
        <strain evidence="21 22">RAOx-1</strain>
    </source>
</reference>
<evidence type="ECO:0000256" key="3">
    <source>
        <dbReference type="ARBA" id="ARBA00004752"/>
    </source>
</evidence>
<dbReference type="NCBIfam" id="TIGR01087">
    <property type="entry name" value="murD"/>
    <property type="match status" value="1"/>
</dbReference>
<dbReference type="AlphaFoldDB" id="A0A419SJM8"/>
<comment type="function">
    <text evidence="1 17 18">Cell wall formation. Catalyzes the addition of glutamate to the nucleotide precursor UDP-N-acetylmuramoyl-L-alanine (UMA).</text>
</comment>
<evidence type="ECO:0000256" key="10">
    <source>
        <dbReference type="ARBA" id="ARBA00022840"/>
    </source>
</evidence>
<dbReference type="HAMAP" id="MF_00639">
    <property type="entry name" value="MurD"/>
    <property type="match status" value="1"/>
</dbReference>
<dbReference type="SUPFAM" id="SSF53244">
    <property type="entry name" value="MurD-like peptide ligases, peptide-binding domain"/>
    <property type="match status" value="1"/>
</dbReference>
<keyword evidence="12 17" id="KW-0573">Peptidoglycan synthesis</keyword>
<dbReference type="GO" id="GO:0008360">
    <property type="term" value="P:regulation of cell shape"/>
    <property type="evidence" value="ECO:0007669"/>
    <property type="project" value="UniProtKB-KW"/>
</dbReference>
<dbReference type="GO" id="GO:0051301">
    <property type="term" value="P:cell division"/>
    <property type="evidence" value="ECO:0007669"/>
    <property type="project" value="UniProtKB-KW"/>
</dbReference>
<evidence type="ECO:0000256" key="7">
    <source>
        <dbReference type="ARBA" id="ARBA00022490"/>
    </source>
</evidence>
<keyword evidence="7 17" id="KW-0963">Cytoplasm</keyword>
<feature type="domain" description="Mur ligase central" evidence="20">
    <location>
        <begin position="120"/>
        <end position="298"/>
    </location>
</feature>
<dbReference type="GO" id="GO:0005524">
    <property type="term" value="F:ATP binding"/>
    <property type="evidence" value="ECO:0007669"/>
    <property type="project" value="UniProtKB-UniRule"/>
</dbReference>
<dbReference type="Proteomes" id="UP000284219">
    <property type="component" value="Unassembled WGS sequence"/>
</dbReference>
<dbReference type="GO" id="GO:0071555">
    <property type="term" value="P:cell wall organization"/>
    <property type="evidence" value="ECO:0007669"/>
    <property type="project" value="UniProtKB-KW"/>
</dbReference>
<evidence type="ECO:0000259" key="20">
    <source>
        <dbReference type="Pfam" id="PF08245"/>
    </source>
</evidence>
<keyword evidence="8 17" id="KW-0436">Ligase</keyword>
<dbReference type="RefSeq" id="WP_120189357.1">
    <property type="nucleotide sequence ID" value="NZ_MCHY01000008.1"/>
</dbReference>
<dbReference type="Gene3D" id="3.40.1190.10">
    <property type="entry name" value="Mur-like, catalytic domain"/>
    <property type="match status" value="1"/>
</dbReference>
<dbReference type="InterPro" id="IPR036615">
    <property type="entry name" value="Mur_ligase_C_dom_sf"/>
</dbReference>
<keyword evidence="17 18" id="KW-0132">Cell division</keyword>
<evidence type="ECO:0000256" key="11">
    <source>
        <dbReference type="ARBA" id="ARBA00022960"/>
    </source>
</evidence>
<dbReference type="EC" id="6.3.2.9" evidence="5 17"/>
<dbReference type="GO" id="GO:0005737">
    <property type="term" value="C:cytoplasm"/>
    <property type="evidence" value="ECO:0007669"/>
    <property type="project" value="UniProtKB-SubCell"/>
</dbReference>
<proteinExistence type="inferred from homology"/>
<evidence type="ECO:0000256" key="14">
    <source>
        <dbReference type="ARBA" id="ARBA00030398"/>
    </source>
</evidence>
<dbReference type="InterPro" id="IPR005762">
    <property type="entry name" value="MurD"/>
</dbReference>
<dbReference type="InterPro" id="IPR036565">
    <property type="entry name" value="Mur-like_cat_sf"/>
</dbReference>
<evidence type="ECO:0000259" key="19">
    <source>
        <dbReference type="Pfam" id="PF02875"/>
    </source>
</evidence>
<comment type="similarity">
    <text evidence="4 17">Belongs to the MurCDEF family.</text>
</comment>
<dbReference type="EMBL" id="MCHY01000008">
    <property type="protein sequence ID" value="RKD24098.1"/>
    <property type="molecule type" value="Genomic_DNA"/>
</dbReference>
<dbReference type="GO" id="GO:0008764">
    <property type="term" value="F:UDP-N-acetylmuramoylalanine-D-glutamate ligase activity"/>
    <property type="evidence" value="ECO:0007669"/>
    <property type="project" value="UniProtKB-UniRule"/>
</dbReference>
<evidence type="ECO:0000256" key="6">
    <source>
        <dbReference type="ARBA" id="ARBA00015655"/>
    </source>
</evidence>
<dbReference type="InterPro" id="IPR013221">
    <property type="entry name" value="Mur_ligase_cen"/>
</dbReference>
<dbReference type="Gene3D" id="3.90.190.20">
    <property type="entry name" value="Mur ligase, C-terminal domain"/>
    <property type="match status" value="1"/>
</dbReference>
<dbReference type="GO" id="GO:0009252">
    <property type="term" value="P:peptidoglycan biosynthetic process"/>
    <property type="evidence" value="ECO:0007669"/>
    <property type="project" value="UniProtKB-UniRule"/>
</dbReference>
<comment type="caution">
    <text evidence="21">The sequence shown here is derived from an EMBL/GenBank/DDBJ whole genome shotgun (WGS) entry which is preliminary data.</text>
</comment>
<evidence type="ECO:0000256" key="2">
    <source>
        <dbReference type="ARBA" id="ARBA00004496"/>
    </source>
</evidence>
<comment type="subcellular location">
    <subcellularLocation>
        <location evidence="2 17 18">Cytoplasm</location>
    </subcellularLocation>
</comment>
<dbReference type="OrthoDB" id="9809796at2"/>
<evidence type="ECO:0000256" key="18">
    <source>
        <dbReference type="RuleBase" id="RU003664"/>
    </source>
</evidence>
<organism evidence="21 22">
    <name type="scientific">Ammoniphilus oxalaticus</name>
    <dbReference type="NCBI Taxonomy" id="66863"/>
    <lineage>
        <taxon>Bacteria</taxon>
        <taxon>Bacillati</taxon>
        <taxon>Bacillota</taxon>
        <taxon>Bacilli</taxon>
        <taxon>Bacillales</taxon>
        <taxon>Paenibacillaceae</taxon>
        <taxon>Aneurinibacillus group</taxon>
        <taxon>Ammoniphilus</taxon>
    </lineage>
</organism>
<dbReference type="Gene3D" id="3.40.50.720">
    <property type="entry name" value="NAD(P)-binding Rossmann-like Domain"/>
    <property type="match status" value="1"/>
</dbReference>
<dbReference type="PANTHER" id="PTHR43692">
    <property type="entry name" value="UDP-N-ACETYLMURAMOYLALANINE--D-GLUTAMATE LIGASE"/>
    <property type="match status" value="1"/>
</dbReference>
<keyword evidence="17 18" id="KW-0131">Cell cycle</keyword>
<dbReference type="UniPathway" id="UPA00219"/>
<protein>
    <recommendedName>
        <fullName evidence="6 17">UDP-N-acetylmuramoylalanine--D-glutamate ligase</fullName>
        <ecNumber evidence="5 17">6.3.2.9</ecNumber>
    </recommendedName>
    <alternativeName>
        <fullName evidence="15 17">D-glutamic acid-adding enzyme</fullName>
    </alternativeName>
    <alternativeName>
        <fullName evidence="14 17">UDP-N-acetylmuramoyl-L-alanyl-D-glutamate synthetase</fullName>
    </alternativeName>
</protein>
<evidence type="ECO:0000256" key="16">
    <source>
        <dbReference type="ARBA" id="ARBA00047632"/>
    </source>
</evidence>
<evidence type="ECO:0000256" key="17">
    <source>
        <dbReference type="HAMAP-Rule" id="MF_00639"/>
    </source>
</evidence>
<evidence type="ECO:0000256" key="12">
    <source>
        <dbReference type="ARBA" id="ARBA00022984"/>
    </source>
</evidence>
<evidence type="ECO:0000256" key="5">
    <source>
        <dbReference type="ARBA" id="ARBA00012212"/>
    </source>
</evidence>